<reference evidence="9 10" key="1">
    <citation type="submission" date="2018-11" db="EMBL/GenBank/DDBJ databases">
        <title>Rufibacter latericius sp. nov., isolated from water in Baiyang Lake.</title>
        <authorList>
            <person name="Yang Y."/>
        </authorList>
    </citation>
    <scope>NUCLEOTIDE SEQUENCE [LARGE SCALE GENOMIC DNA]</scope>
    <source>
        <strain evidence="9 10">R-22-1c-1</strain>
    </source>
</reference>
<dbReference type="RefSeq" id="WP_123128931.1">
    <property type="nucleotide sequence ID" value="NZ_RJJD01000021.1"/>
</dbReference>
<dbReference type="GO" id="GO:0055085">
    <property type="term" value="P:transmembrane transport"/>
    <property type="evidence" value="ECO:0007669"/>
    <property type="project" value="TreeGrafter"/>
</dbReference>
<keyword evidence="5 8" id="KW-0812">Transmembrane</keyword>
<evidence type="ECO:0000256" key="5">
    <source>
        <dbReference type="ARBA" id="ARBA00022692"/>
    </source>
</evidence>
<dbReference type="PANTHER" id="PTHR21716">
    <property type="entry name" value="TRANSMEMBRANE PROTEIN"/>
    <property type="match status" value="1"/>
</dbReference>
<keyword evidence="10" id="KW-1185">Reference proteome</keyword>
<evidence type="ECO:0000256" key="2">
    <source>
        <dbReference type="ARBA" id="ARBA00009773"/>
    </source>
</evidence>
<dbReference type="Pfam" id="PF01594">
    <property type="entry name" value="AI-2E_transport"/>
    <property type="match status" value="1"/>
</dbReference>
<evidence type="ECO:0000313" key="9">
    <source>
        <dbReference type="EMBL" id="RNI22575.1"/>
    </source>
</evidence>
<evidence type="ECO:0000256" key="4">
    <source>
        <dbReference type="ARBA" id="ARBA00022475"/>
    </source>
</evidence>
<dbReference type="PANTHER" id="PTHR21716:SF53">
    <property type="entry name" value="PERMEASE PERM-RELATED"/>
    <property type="match status" value="1"/>
</dbReference>
<evidence type="ECO:0000256" key="1">
    <source>
        <dbReference type="ARBA" id="ARBA00004651"/>
    </source>
</evidence>
<accession>A0A3M9MBN3</accession>
<comment type="caution">
    <text evidence="9">The sequence shown here is derived from an EMBL/GenBank/DDBJ whole genome shotgun (WGS) entry which is preliminary data.</text>
</comment>
<keyword evidence="3" id="KW-0813">Transport</keyword>
<proteinExistence type="inferred from homology"/>
<feature type="transmembrane region" description="Helical" evidence="8">
    <location>
        <begin position="197"/>
        <end position="219"/>
    </location>
</feature>
<dbReference type="InterPro" id="IPR002549">
    <property type="entry name" value="AI-2E-like"/>
</dbReference>
<evidence type="ECO:0000313" key="10">
    <source>
        <dbReference type="Proteomes" id="UP000272117"/>
    </source>
</evidence>
<feature type="transmembrane region" description="Helical" evidence="8">
    <location>
        <begin position="225"/>
        <end position="252"/>
    </location>
</feature>
<feature type="transmembrane region" description="Helical" evidence="8">
    <location>
        <begin position="294"/>
        <end position="327"/>
    </location>
</feature>
<feature type="transmembrane region" description="Helical" evidence="8">
    <location>
        <begin position="7"/>
        <end position="25"/>
    </location>
</feature>
<dbReference type="EMBL" id="RJJD01000021">
    <property type="protein sequence ID" value="RNI22575.1"/>
    <property type="molecule type" value="Genomic_DNA"/>
</dbReference>
<dbReference type="GO" id="GO:0005886">
    <property type="term" value="C:plasma membrane"/>
    <property type="evidence" value="ECO:0007669"/>
    <property type="project" value="UniProtKB-SubCell"/>
</dbReference>
<dbReference type="AlphaFoldDB" id="A0A3M9MBN3"/>
<evidence type="ECO:0000256" key="7">
    <source>
        <dbReference type="ARBA" id="ARBA00023136"/>
    </source>
</evidence>
<comment type="similarity">
    <text evidence="2">Belongs to the autoinducer-2 exporter (AI-2E) (TC 2.A.86) family.</text>
</comment>
<evidence type="ECO:0000256" key="6">
    <source>
        <dbReference type="ARBA" id="ARBA00022989"/>
    </source>
</evidence>
<feature type="transmembrane region" description="Helical" evidence="8">
    <location>
        <begin position="60"/>
        <end position="81"/>
    </location>
</feature>
<dbReference type="Proteomes" id="UP000272117">
    <property type="component" value="Unassembled WGS sequence"/>
</dbReference>
<organism evidence="9 10">
    <name type="scientific">Rufibacter latericius</name>
    <dbReference type="NCBI Taxonomy" id="2487040"/>
    <lineage>
        <taxon>Bacteria</taxon>
        <taxon>Pseudomonadati</taxon>
        <taxon>Bacteroidota</taxon>
        <taxon>Cytophagia</taxon>
        <taxon>Cytophagales</taxon>
        <taxon>Hymenobacteraceae</taxon>
        <taxon>Rufibacter</taxon>
    </lineage>
</organism>
<evidence type="ECO:0000256" key="8">
    <source>
        <dbReference type="SAM" id="Phobius"/>
    </source>
</evidence>
<keyword evidence="6 8" id="KW-1133">Transmembrane helix</keyword>
<evidence type="ECO:0000256" key="3">
    <source>
        <dbReference type="ARBA" id="ARBA00022448"/>
    </source>
</evidence>
<feature type="transmembrane region" description="Helical" evidence="8">
    <location>
        <begin position="264"/>
        <end position="282"/>
    </location>
</feature>
<comment type="subcellular location">
    <subcellularLocation>
        <location evidence="1">Cell membrane</location>
        <topology evidence="1">Multi-pass membrane protein</topology>
    </subcellularLocation>
</comment>
<feature type="transmembrane region" description="Helical" evidence="8">
    <location>
        <begin position="143"/>
        <end position="163"/>
    </location>
</feature>
<keyword evidence="4" id="KW-1003">Cell membrane</keyword>
<sequence>MTAPEPFYKKSTLTLLGIILLVYVMYTLSDILVPIAFSLLLAILLNPLNSRIMRMKVPTVLSILLTLLIAILVLGIILYFLSSQIIQFGEMMPALKLKFTQILTDLQNFTESRFGISIQKQTQFLKETASGGKALVGRTVSSVLGVFSLLFLIPVYIFLFLLYKPLILNFLFEVFSTKNTHSVAEILHETKAAIQSYIVGLLIEASIVAVMNSVALTILGVPYAILLGVIGAILNMIPYVGGLIAITLPVLMATVTMEGYTTQLFIIGAYLLIQFIDNNVLVPRIVSSKVKINALISVVAVLLGGALWGVSGMFLSIPLVAVLKIVFDRIEGLKPWGKILGDQIPDSYPGQISPATETPAVHDRMEKYVDAEDRNKKG</sequence>
<gene>
    <name evidence="9" type="ORF">EFB08_20980</name>
</gene>
<dbReference type="OrthoDB" id="9793390at2"/>
<keyword evidence="7 8" id="KW-0472">Membrane</keyword>
<name>A0A3M9MBN3_9BACT</name>
<protein>
    <submittedName>
        <fullName evidence="9">AI-2E family transporter</fullName>
    </submittedName>
</protein>